<dbReference type="GO" id="GO:0005634">
    <property type="term" value="C:nucleus"/>
    <property type="evidence" value="ECO:0007669"/>
    <property type="project" value="UniProtKB-SubCell"/>
</dbReference>
<name>A0A401RPI1_CHIPU</name>
<dbReference type="GO" id="GO:0000976">
    <property type="term" value="F:transcription cis-regulatory region binding"/>
    <property type="evidence" value="ECO:0007669"/>
    <property type="project" value="TreeGrafter"/>
</dbReference>
<dbReference type="SMART" id="SM00339">
    <property type="entry name" value="FH"/>
    <property type="match status" value="1"/>
</dbReference>
<dbReference type="PROSITE" id="PS00658">
    <property type="entry name" value="FORK_HEAD_2"/>
    <property type="match status" value="1"/>
</dbReference>
<dbReference type="InterPro" id="IPR036390">
    <property type="entry name" value="WH_DNA-bd_sf"/>
</dbReference>
<dbReference type="PROSITE" id="PS50039">
    <property type="entry name" value="FORK_HEAD_3"/>
    <property type="match status" value="1"/>
</dbReference>
<feature type="domain" description="Fork-head" evidence="8">
    <location>
        <begin position="1"/>
        <end position="93"/>
    </location>
</feature>
<evidence type="ECO:0000256" key="5">
    <source>
        <dbReference type="ARBA" id="ARBA00023242"/>
    </source>
</evidence>
<keyword evidence="4" id="KW-0804">Transcription</keyword>
<dbReference type="GO" id="GO:0000981">
    <property type="term" value="F:DNA-binding transcription factor activity, RNA polymerase II-specific"/>
    <property type="evidence" value="ECO:0007669"/>
    <property type="project" value="TreeGrafter"/>
</dbReference>
<evidence type="ECO:0000256" key="2">
    <source>
        <dbReference type="ARBA" id="ARBA00023015"/>
    </source>
</evidence>
<keyword evidence="3 6" id="KW-0238">DNA-binding</keyword>
<dbReference type="InterPro" id="IPR001766">
    <property type="entry name" value="Fork_head_dom"/>
</dbReference>
<dbReference type="PRINTS" id="PR00053">
    <property type="entry name" value="FORKHEAD"/>
</dbReference>
<proteinExistence type="predicted"/>
<comment type="subcellular location">
    <subcellularLocation>
        <location evidence="6">Nucleus</location>
    </subcellularLocation>
</comment>
<feature type="compositionally biased region" description="Polar residues" evidence="7">
    <location>
        <begin position="178"/>
        <end position="214"/>
    </location>
</feature>
<feature type="region of interest" description="Disordered" evidence="7">
    <location>
        <begin position="167"/>
        <end position="219"/>
    </location>
</feature>
<evidence type="ECO:0000256" key="4">
    <source>
        <dbReference type="ARBA" id="ARBA00023163"/>
    </source>
</evidence>
<keyword evidence="1" id="KW-0217">Developmental protein</keyword>
<evidence type="ECO:0000259" key="8">
    <source>
        <dbReference type="PROSITE" id="PS50039"/>
    </source>
</evidence>
<dbReference type="PANTHER" id="PTHR46721:SF3">
    <property type="entry name" value="FORKHEAD BOX N1"/>
    <property type="match status" value="1"/>
</dbReference>
<evidence type="ECO:0000313" key="9">
    <source>
        <dbReference type="EMBL" id="GCC20048.1"/>
    </source>
</evidence>
<sequence>MASILIFMALRNSKAGSLPVSEIYNFMTEHFPYFKTAPDGWKNSVRHNLSLNKCFEKVENKSGGTSRKGCLWTLNPSKIQKMQEELQKWRRKDPGAVRKCMAKPGKWQRQQTDELEKLIGEKPDQTKSSMMTSSSLYPQAPSSLLHVQDHSHSLCLGHFQHPHAILSPQLHPYGETGMQANMNQDCSGHATMQPQLRQPQLHSQPSAQSNTAQESPIPGQTAPIASIAEISSQLLTEKSLIKDMHDILVEGDINTDIDALNPSLVDFELQGNLWEVLKDESLTPYPPVSMSSPWPSLFPFSWNCSLTDGKGVSSSGSSTEQNLTEP</sequence>
<dbReference type="InterPro" id="IPR049624">
    <property type="entry name" value="FOXN1_4"/>
</dbReference>
<keyword evidence="10" id="KW-1185">Reference proteome</keyword>
<gene>
    <name evidence="9" type="ORF">chiPu_0018704</name>
</gene>
<dbReference type="InterPro" id="IPR036388">
    <property type="entry name" value="WH-like_DNA-bd_sf"/>
</dbReference>
<evidence type="ECO:0000256" key="1">
    <source>
        <dbReference type="ARBA" id="ARBA00022473"/>
    </source>
</evidence>
<evidence type="ECO:0000256" key="6">
    <source>
        <dbReference type="PROSITE-ProRule" id="PRU00089"/>
    </source>
</evidence>
<dbReference type="PANTHER" id="PTHR46721">
    <property type="entry name" value="FORKHEAD BOX PROTEIN N1"/>
    <property type="match status" value="1"/>
</dbReference>
<evidence type="ECO:0000313" key="10">
    <source>
        <dbReference type="Proteomes" id="UP000287033"/>
    </source>
</evidence>
<dbReference type="AlphaFoldDB" id="A0A401RPI1"/>
<dbReference type="STRING" id="137246.A0A401RPI1"/>
<reference evidence="9 10" key="1">
    <citation type="journal article" date="2018" name="Nat. Ecol. Evol.">
        <title>Shark genomes provide insights into elasmobranch evolution and the origin of vertebrates.</title>
        <authorList>
            <person name="Hara Y"/>
            <person name="Yamaguchi K"/>
            <person name="Onimaru K"/>
            <person name="Kadota M"/>
            <person name="Koyanagi M"/>
            <person name="Keeley SD"/>
            <person name="Tatsumi K"/>
            <person name="Tanaka K"/>
            <person name="Motone F"/>
            <person name="Kageyama Y"/>
            <person name="Nozu R"/>
            <person name="Adachi N"/>
            <person name="Nishimura O"/>
            <person name="Nakagawa R"/>
            <person name="Tanegashima C"/>
            <person name="Kiyatake I"/>
            <person name="Matsumoto R"/>
            <person name="Murakumo K"/>
            <person name="Nishida K"/>
            <person name="Terakita A"/>
            <person name="Kuratani S"/>
            <person name="Sato K"/>
            <person name="Hyodo S Kuraku.S."/>
        </authorList>
    </citation>
    <scope>NUCLEOTIDE SEQUENCE [LARGE SCALE GENOMIC DNA]</scope>
</reference>
<accession>A0A401RPI1</accession>
<organism evidence="9 10">
    <name type="scientific">Chiloscyllium punctatum</name>
    <name type="common">Brownbanded bambooshark</name>
    <name type="synonym">Hemiscyllium punctatum</name>
    <dbReference type="NCBI Taxonomy" id="137246"/>
    <lineage>
        <taxon>Eukaryota</taxon>
        <taxon>Metazoa</taxon>
        <taxon>Chordata</taxon>
        <taxon>Craniata</taxon>
        <taxon>Vertebrata</taxon>
        <taxon>Chondrichthyes</taxon>
        <taxon>Elasmobranchii</taxon>
        <taxon>Galeomorphii</taxon>
        <taxon>Galeoidea</taxon>
        <taxon>Orectolobiformes</taxon>
        <taxon>Hemiscylliidae</taxon>
        <taxon>Chiloscyllium</taxon>
    </lineage>
</organism>
<evidence type="ECO:0000256" key="7">
    <source>
        <dbReference type="SAM" id="MobiDB-lite"/>
    </source>
</evidence>
<dbReference type="SUPFAM" id="SSF46785">
    <property type="entry name" value="Winged helix' DNA-binding domain"/>
    <property type="match status" value="1"/>
</dbReference>
<dbReference type="Gene3D" id="1.10.10.10">
    <property type="entry name" value="Winged helix-like DNA-binding domain superfamily/Winged helix DNA-binding domain"/>
    <property type="match status" value="1"/>
</dbReference>
<keyword evidence="2" id="KW-0805">Transcription regulation</keyword>
<comment type="caution">
    <text evidence="9">The sequence shown here is derived from an EMBL/GenBank/DDBJ whole genome shotgun (WGS) entry which is preliminary data.</text>
</comment>
<dbReference type="Pfam" id="PF00250">
    <property type="entry name" value="Forkhead"/>
    <property type="match status" value="1"/>
</dbReference>
<feature type="DNA-binding region" description="Fork-head" evidence="6">
    <location>
        <begin position="1"/>
        <end position="93"/>
    </location>
</feature>
<dbReference type="Proteomes" id="UP000287033">
    <property type="component" value="Unassembled WGS sequence"/>
</dbReference>
<dbReference type="OrthoDB" id="10070006at2759"/>
<keyword evidence="5 6" id="KW-0539">Nucleus</keyword>
<dbReference type="InterPro" id="IPR030456">
    <property type="entry name" value="TF_fork_head_CS_2"/>
</dbReference>
<evidence type="ECO:0000256" key="3">
    <source>
        <dbReference type="ARBA" id="ARBA00023125"/>
    </source>
</evidence>
<dbReference type="EMBL" id="BEZZ01001657">
    <property type="protein sequence ID" value="GCC20048.1"/>
    <property type="molecule type" value="Genomic_DNA"/>
</dbReference>
<protein>
    <recommendedName>
        <fullName evidence="8">Fork-head domain-containing protein</fullName>
    </recommendedName>
</protein>